<dbReference type="SUPFAM" id="SSF52091">
    <property type="entry name" value="SpoIIaa-like"/>
    <property type="match status" value="1"/>
</dbReference>
<dbReference type="InterPro" id="IPR038396">
    <property type="entry name" value="SpoIIAA-like_sf"/>
</dbReference>
<organism evidence="1 2">
    <name type="scientific">Christiangramia antarctica</name>
    <dbReference type="NCBI Taxonomy" id="2058158"/>
    <lineage>
        <taxon>Bacteria</taxon>
        <taxon>Pseudomonadati</taxon>
        <taxon>Bacteroidota</taxon>
        <taxon>Flavobacteriia</taxon>
        <taxon>Flavobacteriales</taxon>
        <taxon>Flavobacteriaceae</taxon>
        <taxon>Christiangramia</taxon>
    </lineage>
</organism>
<name>A0ABW5X335_9FLAO</name>
<evidence type="ECO:0000313" key="2">
    <source>
        <dbReference type="Proteomes" id="UP001597438"/>
    </source>
</evidence>
<dbReference type="InterPro" id="IPR021866">
    <property type="entry name" value="SpoIIAA-like"/>
</dbReference>
<reference evidence="2" key="1">
    <citation type="journal article" date="2019" name="Int. J. Syst. Evol. Microbiol.">
        <title>The Global Catalogue of Microorganisms (GCM) 10K type strain sequencing project: providing services to taxonomists for standard genome sequencing and annotation.</title>
        <authorList>
            <consortium name="The Broad Institute Genomics Platform"/>
            <consortium name="The Broad Institute Genome Sequencing Center for Infectious Disease"/>
            <person name="Wu L."/>
            <person name="Ma J."/>
        </authorList>
    </citation>
    <scope>NUCLEOTIDE SEQUENCE [LARGE SCALE GENOMIC DNA]</scope>
    <source>
        <strain evidence="2">KCTC 52925</strain>
    </source>
</reference>
<dbReference type="InterPro" id="IPR036513">
    <property type="entry name" value="STAS_dom_sf"/>
</dbReference>
<accession>A0ABW5X335</accession>
<dbReference type="RefSeq" id="WP_251740953.1">
    <property type="nucleotide sequence ID" value="NZ_JBHUOJ010000016.1"/>
</dbReference>
<protein>
    <submittedName>
        <fullName evidence="1">STAS/SEC14 domain-containing protein</fullName>
    </submittedName>
</protein>
<evidence type="ECO:0000313" key="1">
    <source>
        <dbReference type="EMBL" id="MFD2833187.1"/>
    </source>
</evidence>
<proteinExistence type="predicted"/>
<gene>
    <name evidence="1" type="ORF">ACFSYS_07785</name>
</gene>
<sequence length="117" mass="13640">MISSFDLAGHVYGIMINSDMTKEVMQESIAKIDEKLLDHEVINLYFEVEKGKRIEFDGFMECLKYKYAHAKHFNKIPVVSDNKKFQMAVGISDVFLSIDVRTFDLKERIEAIQWISE</sequence>
<comment type="caution">
    <text evidence="1">The sequence shown here is derived from an EMBL/GenBank/DDBJ whole genome shotgun (WGS) entry which is preliminary data.</text>
</comment>
<dbReference type="Proteomes" id="UP001597438">
    <property type="component" value="Unassembled WGS sequence"/>
</dbReference>
<dbReference type="Pfam" id="PF11964">
    <property type="entry name" value="SpoIIAA-like"/>
    <property type="match status" value="1"/>
</dbReference>
<dbReference type="EMBL" id="JBHUOJ010000016">
    <property type="protein sequence ID" value="MFD2833187.1"/>
    <property type="molecule type" value="Genomic_DNA"/>
</dbReference>
<keyword evidence="2" id="KW-1185">Reference proteome</keyword>
<dbReference type="Gene3D" id="3.40.50.10600">
    <property type="entry name" value="SpoIIaa-like domains"/>
    <property type="match status" value="1"/>
</dbReference>